<organism evidence="6 7">
    <name type="scientific">Rhododendron williamsianum</name>
    <dbReference type="NCBI Taxonomy" id="262921"/>
    <lineage>
        <taxon>Eukaryota</taxon>
        <taxon>Viridiplantae</taxon>
        <taxon>Streptophyta</taxon>
        <taxon>Embryophyta</taxon>
        <taxon>Tracheophyta</taxon>
        <taxon>Spermatophyta</taxon>
        <taxon>Magnoliopsida</taxon>
        <taxon>eudicotyledons</taxon>
        <taxon>Gunneridae</taxon>
        <taxon>Pentapetalae</taxon>
        <taxon>asterids</taxon>
        <taxon>Ericales</taxon>
        <taxon>Ericaceae</taxon>
        <taxon>Ericoideae</taxon>
        <taxon>Rhodoreae</taxon>
        <taxon>Rhododendron</taxon>
    </lineage>
</organism>
<keyword evidence="5" id="KW-0489">Methyltransferase</keyword>
<keyword evidence="5" id="KW-0256">Endoplasmic reticulum</keyword>
<keyword evidence="3 5" id="KW-1133">Transmembrane helix</keyword>
<dbReference type="GO" id="GO:0032259">
    <property type="term" value="P:methylation"/>
    <property type="evidence" value="ECO:0007669"/>
    <property type="project" value="UniProtKB-KW"/>
</dbReference>
<dbReference type="EC" id="2.1.1.100" evidence="5"/>
<gene>
    <name evidence="6" type="ORF">C3L33_15243</name>
</gene>
<dbReference type="GO" id="GO:0004671">
    <property type="term" value="F:protein C-terminal S-isoprenylcysteine carboxyl O-methyltransferase activity"/>
    <property type="evidence" value="ECO:0007669"/>
    <property type="project" value="UniProtKB-EC"/>
</dbReference>
<comment type="similarity">
    <text evidence="5">Belongs to the class VI-like SAM-binding methyltransferase superfamily. Isoprenylcysteine carboxyl methyltransferase family.</text>
</comment>
<dbReference type="Proteomes" id="UP000428333">
    <property type="component" value="Linkage Group LG09"/>
</dbReference>
<feature type="transmembrane region" description="Helical" evidence="5">
    <location>
        <begin position="12"/>
        <end position="34"/>
    </location>
</feature>
<dbReference type="Pfam" id="PF04140">
    <property type="entry name" value="ICMT"/>
    <property type="match status" value="1"/>
</dbReference>
<proteinExistence type="inferred from homology"/>
<comment type="caution">
    <text evidence="6">The sequence shown here is derived from an EMBL/GenBank/DDBJ whole genome shotgun (WGS) entry which is preliminary data.</text>
</comment>
<comment type="cofactor">
    <cofactor evidence="5">
        <name>Zn(2+)</name>
        <dbReference type="ChEBI" id="CHEBI:29105"/>
    </cofactor>
    <text evidence="5">Divalent metal cations. Probably Zn(2+).</text>
</comment>
<dbReference type="InterPro" id="IPR007269">
    <property type="entry name" value="ICMT_MeTrfase"/>
</dbReference>
<keyword evidence="7" id="KW-1185">Reference proteome</keyword>
<dbReference type="PANTHER" id="PTHR12714">
    <property type="entry name" value="PROTEIN-S ISOPRENYLCYSTEINE O-METHYLTRANSFERASE"/>
    <property type="match status" value="1"/>
</dbReference>
<comment type="caution">
    <text evidence="5">Lacks conserved residue(s) required for the propagation of feature annotation.</text>
</comment>
<evidence type="ECO:0000313" key="7">
    <source>
        <dbReference type="Proteomes" id="UP000428333"/>
    </source>
</evidence>
<reference evidence="6 7" key="1">
    <citation type="journal article" date="2019" name="Genome Biol. Evol.">
        <title>The Rhododendron genome and chromosomal organization provide insight into shared whole-genome duplications across the heath family (Ericaceae).</title>
        <authorList>
            <person name="Soza V.L."/>
            <person name="Lindsley D."/>
            <person name="Waalkes A."/>
            <person name="Ramage E."/>
            <person name="Patwardhan R.P."/>
            <person name="Burton J.N."/>
            <person name="Adey A."/>
            <person name="Kumar A."/>
            <person name="Qiu R."/>
            <person name="Shendure J."/>
            <person name="Hall B."/>
        </authorList>
    </citation>
    <scope>NUCLEOTIDE SEQUENCE [LARGE SCALE GENOMIC DNA]</scope>
    <source>
        <strain evidence="6">RSF 1966-606</strain>
    </source>
</reference>
<evidence type="ECO:0000256" key="1">
    <source>
        <dbReference type="ARBA" id="ARBA00004141"/>
    </source>
</evidence>
<protein>
    <recommendedName>
        <fullName evidence="5">Protein-S-isoprenylcysteine O-methyltransferase</fullName>
        <ecNumber evidence="5">2.1.1.100</ecNumber>
    </recommendedName>
</protein>
<name>A0A6A4LAD0_9ERIC</name>
<keyword evidence="2 5" id="KW-0812">Transmembrane</keyword>
<keyword evidence="4 5" id="KW-0472">Membrane</keyword>
<evidence type="ECO:0000256" key="5">
    <source>
        <dbReference type="RuleBase" id="RU362022"/>
    </source>
</evidence>
<dbReference type="PANTHER" id="PTHR12714:SF9">
    <property type="entry name" value="PROTEIN-S-ISOPRENYLCYSTEINE O-METHYLTRANSFERASE"/>
    <property type="match status" value="1"/>
</dbReference>
<accession>A0A6A4LAD0</accession>
<evidence type="ECO:0000256" key="2">
    <source>
        <dbReference type="ARBA" id="ARBA00022692"/>
    </source>
</evidence>
<dbReference type="EMBL" id="QEFC01002339">
    <property type="protein sequence ID" value="KAE9452841.1"/>
    <property type="molecule type" value="Genomic_DNA"/>
</dbReference>
<evidence type="ECO:0000313" key="6">
    <source>
        <dbReference type="EMBL" id="KAE9452841.1"/>
    </source>
</evidence>
<sequence>MTEIFSYTACRQVLQLFLAIIFFHVSEYFLAIFFHGRSNVTLRNTGGSATLDLQYFNGGSHTEDGIITAGYCGFFIWSIGTQIMMCNPISTVTFAVVVWSFFARRIPYEEYFLRQFFGSEYDEYARRGKELKNWSLQMPPKELKNWSLQMHNWNTENDQSSSPSGLEHSTFFPLFALEMHKQRRYLELVDQRLEGQVTSEVEVEKLVHVALCCVPRPSAKAEHG</sequence>
<dbReference type="GO" id="GO:0005789">
    <property type="term" value="C:endoplasmic reticulum membrane"/>
    <property type="evidence" value="ECO:0007669"/>
    <property type="project" value="UniProtKB-SubCell"/>
</dbReference>
<comment type="subcellular location">
    <subcellularLocation>
        <location evidence="5">Endoplasmic reticulum membrane</location>
        <topology evidence="5">Multi-pass membrane protein</topology>
    </subcellularLocation>
    <subcellularLocation>
        <location evidence="1">Membrane</location>
        <topology evidence="1">Multi-pass membrane protein</topology>
    </subcellularLocation>
</comment>
<keyword evidence="5" id="KW-0949">S-adenosyl-L-methionine</keyword>
<keyword evidence="5" id="KW-0808">Transferase</keyword>
<dbReference type="AlphaFoldDB" id="A0A6A4LAD0"/>
<dbReference type="Gene3D" id="1.20.120.1630">
    <property type="match status" value="1"/>
</dbReference>
<feature type="non-terminal residue" evidence="6">
    <location>
        <position position="1"/>
    </location>
</feature>
<evidence type="ECO:0000256" key="4">
    <source>
        <dbReference type="ARBA" id="ARBA00023136"/>
    </source>
</evidence>
<evidence type="ECO:0000256" key="3">
    <source>
        <dbReference type="ARBA" id="ARBA00022989"/>
    </source>
</evidence>
<dbReference type="OrthoDB" id="422086at2759"/>
<comment type="catalytic activity">
    <reaction evidence="5">
        <text>[protein]-C-terminal S-[(2E,6E)-farnesyl]-L-cysteine + S-adenosyl-L-methionine = [protein]-C-terminal S-[(2E,6E)-farnesyl]-L-cysteine methyl ester + S-adenosyl-L-homocysteine</text>
        <dbReference type="Rhea" id="RHEA:21672"/>
        <dbReference type="Rhea" id="RHEA-COMP:12125"/>
        <dbReference type="Rhea" id="RHEA-COMP:12126"/>
        <dbReference type="ChEBI" id="CHEBI:57856"/>
        <dbReference type="ChEBI" id="CHEBI:59789"/>
        <dbReference type="ChEBI" id="CHEBI:90510"/>
        <dbReference type="ChEBI" id="CHEBI:90511"/>
        <dbReference type="EC" id="2.1.1.100"/>
    </reaction>
</comment>